<keyword evidence="6 9" id="KW-1133">Transmembrane helix</keyword>
<comment type="caution">
    <text evidence="11">The sequence shown here is derived from an EMBL/GenBank/DDBJ whole genome shotgun (WGS) entry which is preliminary data.</text>
</comment>
<dbReference type="EMBL" id="BJZU01000033">
    <property type="protein sequence ID" value="GEP03969.1"/>
    <property type="molecule type" value="Genomic_DNA"/>
</dbReference>
<name>A0A512J275_9HYPH</name>
<evidence type="ECO:0000256" key="2">
    <source>
        <dbReference type="ARBA" id="ARBA00022448"/>
    </source>
</evidence>
<dbReference type="InterPro" id="IPR003369">
    <property type="entry name" value="TatA/B/E"/>
</dbReference>
<dbReference type="HAMAP" id="MF_00237">
    <property type="entry name" value="TatB"/>
    <property type="match status" value="1"/>
</dbReference>
<comment type="subunit">
    <text evidence="9">The Tat system comprises two distinct complexes: a TatABC complex, containing multiple copies of TatA, TatB and TatC subunits, and a separate TatA complex, containing only TatA subunits. Substrates initially bind to the TatABC complex, which probably triggers association of the separate TatA complex to form the active translocon.</text>
</comment>
<evidence type="ECO:0000256" key="6">
    <source>
        <dbReference type="ARBA" id="ARBA00022989"/>
    </source>
</evidence>
<evidence type="ECO:0000256" key="8">
    <source>
        <dbReference type="ARBA" id="ARBA00023136"/>
    </source>
</evidence>
<protein>
    <recommendedName>
        <fullName evidence="9">Sec-independent protein translocase protein TatB</fullName>
    </recommendedName>
</protein>
<evidence type="ECO:0000256" key="9">
    <source>
        <dbReference type="HAMAP-Rule" id="MF_00237"/>
    </source>
</evidence>
<reference evidence="12" key="4">
    <citation type="submission" date="2023-01" db="EMBL/GenBank/DDBJ databases">
        <title>Draft genome sequence of Methylobacterium oxalidis strain NBRC 107715.</title>
        <authorList>
            <person name="Sun Q."/>
            <person name="Mori K."/>
        </authorList>
    </citation>
    <scope>NUCLEOTIDE SEQUENCE</scope>
    <source>
        <strain evidence="12">NBRC 107715</strain>
    </source>
</reference>
<evidence type="ECO:0000313" key="14">
    <source>
        <dbReference type="Proteomes" id="UP001156856"/>
    </source>
</evidence>
<dbReference type="PRINTS" id="PR01506">
    <property type="entry name" value="TATBPROTEIN"/>
</dbReference>
<comment type="subcellular location">
    <subcellularLocation>
        <location evidence="9">Cell membrane</location>
        <topology evidence="9">Single-pass membrane protein</topology>
    </subcellularLocation>
    <subcellularLocation>
        <location evidence="1">Membrane</location>
        <topology evidence="1">Single-pass membrane protein</topology>
    </subcellularLocation>
</comment>
<reference evidence="11 13" key="3">
    <citation type="submission" date="2019-07" db="EMBL/GenBank/DDBJ databases">
        <title>Whole genome shotgun sequence of Methylobacterium oxalidis NBRC 107715.</title>
        <authorList>
            <person name="Hosoyama A."/>
            <person name="Uohara A."/>
            <person name="Ohji S."/>
            <person name="Ichikawa N."/>
        </authorList>
    </citation>
    <scope>NUCLEOTIDE SEQUENCE [LARGE SCALE GENOMIC DNA]</scope>
    <source>
        <strain evidence="11 13">NBRC 107715</strain>
    </source>
</reference>
<keyword evidence="5 9" id="KW-0653">Protein transport</keyword>
<evidence type="ECO:0000256" key="5">
    <source>
        <dbReference type="ARBA" id="ARBA00022927"/>
    </source>
</evidence>
<keyword evidence="8 9" id="KW-0472">Membrane</keyword>
<evidence type="ECO:0000256" key="3">
    <source>
        <dbReference type="ARBA" id="ARBA00022475"/>
    </source>
</evidence>
<comment type="similarity">
    <text evidence="9">Belongs to the TatB family.</text>
</comment>
<dbReference type="Proteomes" id="UP000321960">
    <property type="component" value="Unassembled WGS sequence"/>
</dbReference>
<dbReference type="EMBL" id="BSPK01000033">
    <property type="protein sequence ID" value="GLS64001.1"/>
    <property type="molecule type" value="Genomic_DNA"/>
</dbReference>
<keyword evidence="4 9" id="KW-0812">Transmembrane</keyword>
<keyword evidence="3 9" id="KW-1003">Cell membrane</keyword>
<keyword evidence="7 9" id="KW-0811">Translocation</keyword>
<reference evidence="14" key="2">
    <citation type="journal article" date="2019" name="Int. J. Syst. Evol. Microbiol.">
        <title>The Global Catalogue of Microorganisms (GCM) 10K type strain sequencing project: providing services to taxonomists for standard genome sequencing and annotation.</title>
        <authorList>
            <consortium name="The Broad Institute Genomics Platform"/>
            <consortium name="The Broad Institute Genome Sequencing Center for Infectious Disease"/>
            <person name="Wu L."/>
            <person name="Ma J."/>
        </authorList>
    </citation>
    <scope>NUCLEOTIDE SEQUENCE [LARGE SCALE GENOMIC DNA]</scope>
    <source>
        <strain evidence="14">NBRC 107715</strain>
    </source>
</reference>
<comment type="function">
    <text evidence="9">Part of the twin-arginine translocation (Tat) system that transports large folded proteins containing a characteristic twin-arginine motif in their signal peptide across membranes. Together with TatC, TatB is part of a receptor directly interacting with Tat signal peptides. TatB may form an oligomeric binding site that transiently accommodates folded Tat precursor proteins before their translocation.</text>
</comment>
<evidence type="ECO:0000256" key="10">
    <source>
        <dbReference type="SAM" id="MobiDB-lite"/>
    </source>
</evidence>
<proteinExistence type="inferred from homology"/>
<feature type="compositionally biased region" description="Pro residues" evidence="10">
    <location>
        <begin position="157"/>
        <end position="166"/>
    </location>
</feature>
<keyword evidence="2 9" id="KW-0813">Transport</keyword>
<dbReference type="Gene3D" id="1.20.5.3310">
    <property type="match status" value="1"/>
</dbReference>
<organism evidence="11 13">
    <name type="scientific">Methylobacterium oxalidis</name>
    <dbReference type="NCBI Taxonomy" id="944322"/>
    <lineage>
        <taxon>Bacteria</taxon>
        <taxon>Pseudomonadati</taxon>
        <taxon>Pseudomonadota</taxon>
        <taxon>Alphaproteobacteria</taxon>
        <taxon>Hyphomicrobiales</taxon>
        <taxon>Methylobacteriaceae</taxon>
        <taxon>Methylobacterium</taxon>
    </lineage>
</organism>
<dbReference type="InterPro" id="IPR018448">
    <property type="entry name" value="TatB"/>
</dbReference>
<gene>
    <name evidence="9 11" type="primary">tatB</name>
    <name evidence="12" type="ORF">GCM10007888_23820</name>
    <name evidence="11" type="ORF">MOX02_20070</name>
</gene>
<dbReference type="PANTHER" id="PTHR33162">
    <property type="entry name" value="SEC-INDEPENDENT PROTEIN TRANSLOCASE PROTEIN TATA, CHLOROPLASTIC"/>
    <property type="match status" value="1"/>
</dbReference>
<sequence length="191" mass="20169">MAGAGNVDDMLDMSWGEVMLIGGVALIVIGPKDLPKALRTVGQITGKLRRMAGEFQMQFNEAIREAELDEVRREVDGIKRTVGAGTQGFNPVQTIRDELKGAIEARDGRAGAKPGFDQPGSDQPGPEALAEATASLRAESAQEGGYRARERGSYDVPRPPPEPRILPEPQIASAGAADPLASDQPARPSGA</sequence>
<dbReference type="Proteomes" id="UP001156856">
    <property type="component" value="Unassembled WGS sequence"/>
</dbReference>
<dbReference type="NCBIfam" id="TIGR01410">
    <property type="entry name" value="tatB"/>
    <property type="match status" value="1"/>
</dbReference>
<dbReference type="GO" id="GO:0043953">
    <property type="term" value="P:protein transport by the Tat complex"/>
    <property type="evidence" value="ECO:0007669"/>
    <property type="project" value="UniProtKB-UniRule"/>
</dbReference>
<dbReference type="GO" id="GO:0008320">
    <property type="term" value="F:protein transmembrane transporter activity"/>
    <property type="evidence" value="ECO:0007669"/>
    <property type="project" value="UniProtKB-UniRule"/>
</dbReference>
<reference evidence="12" key="1">
    <citation type="journal article" date="2014" name="Int. J. Syst. Evol. Microbiol.">
        <title>Complete genome of a new Firmicutes species belonging to the dominant human colonic microbiota ('Ruminococcus bicirculans') reveals two chromosomes and a selective capacity to utilize plant glucans.</title>
        <authorList>
            <consortium name="NISC Comparative Sequencing Program"/>
            <person name="Wegmann U."/>
            <person name="Louis P."/>
            <person name="Goesmann A."/>
            <person name="Henrissat B."/>
            <person name="Duncan S.H."/>
            <person name="Flint H.J."/>
        </authorList>
    </citation>
    <scope>NUCLEOTIDE SEQUENCE</scope>
    <source>
        <strain evidence="12">NBRC 107715</strain>
    </source>
</reference>
<evidence type="ECO:0000256" key="4">
    <source>
        <dbReference type="ARBA" id="ARBA00022692"/>
    </source>
</evidence>
<evidence type="ECO:0000313" key="11">
    <source>
        <dbReference type="EMBL" id="GEP03969.1"/>
    </source>
</evidence>
<dbReference type="PANTHER" id="PTHR33162:SF1">
    <property type="entry name" value="SEC-INDEPENDENT PROTEIN TRANSLOCASE PROTEIN TATA, CHLOROPLASTIC"/>
    <property type="match status" value="1"/>
</dbReference>
<dbReference type="GO" id="GO:0033281">
    <property type="term" value="C:TAT protein transport complex"/>
    <property type="evidence" value="ECO:0007669"/>
    <property type="project" value="UniProtKB-UniRule"/>
</dbReference>
<dbReference type="Pfam" id="PF02416">
    <property type="entry name" value="TatA_B_E"/>
    <property type="match status" value="1"/>
</dbReference>
<evidence type="ECO:0000313" key="12">
    <source>
        <dbReference type="EMBL" id="GLS64001.1"/>
    </source>
</evidence>
<evidence type="ECO:0000313" key="13">
    <source>
        <dbReference type="Proteomes" id="UP000321960"/>
    </source>
</evidence>
<evidence type="ECO:0000256" key="7">
    <source>
        <dbReference type="ARBA" id="ARBA00023010"/>
    </source>
</evidence>
<evidence type="ECO:0000256" key="1">
    <source>
        <dbReference type="ARBA" id="ARBA00004167"/>
    </source>
</evidence>
<feature type="region of interest" description="Disordered" evidence="10">
    <location>
        <begin position="108"/>
        <end position="191"/>
    </location>
</feature>
<dbReference type="AlphaFoldDB" id="A0A512J275"/>
<keyword evidence="14" id="KW-1185">Reference proteome</keyword>
<accession>A0A512J275</accession>